<name>A0ABQ4BID7_9ACTN</name>
<dbReference type="InterPro" id="IPR052016">
    <property type="entry name" value="Bact_Sigma-Reg"/>
</dbReference>
<keyword evidence="1" id="KW-0378">Hydrolase</keyword>
<evidence type="ECO:0000313" key="3">
    <source>
        <dbReference type="EMBL" id="GIE70459.1"/>
    </source>
</evidence>
<evidence type="ECO:0000313" key="4">
    <source>
        <dbReference type="Proteomes" id="UP000624709"/>
    </source>
</evidence>
<protein>
    <recommendedName>
        <fullName evidence="2">PPM-type phosphatase domain-containing protein</fullName>
    </recommendedName>
</protein>
<dbReference type="Gene3D" id="3.60.40.10">
    <property type="entry name" value="PPM-type phosphatase domain"/>
    <property type="match status" value="1"/>
</dbReference>
<dbReference type="Pfam" id="PF07228">
    <property type="entry name" value="SpoIIE"/>
    <property type="match status" value="1"/>
</dbReference>
<dbReference type="EMBL" id="BOMS01000104">
    <property type="protein sequence ID" value="GIE70459.1"/>
    <property type="molecule type" value="Genomic_DNA"/>
</dbReference>
<evidence type="ECO:0000256" key="1">
    <source>
        <dbReference type="ARBA" id="ARBA00022801"/>
    </source>
</evidence>
<dbReference type="InterPro" id="IPR036457">
    <property type="entry name" value="PPM-type-like_dom_sf"/>
</dbReference>
<sequence>MSRAVTTEELGWAVTIHRLWASVAAITSREELSDLVLPPLLRVPGAVGAWGLRHTTGTEITVYRWAGLPLEGDARPVALELAVAGGVPDSPARDWLAERGVHGVAVSRFDGDGEVGGTMLVLLGPDGDRDRAALCLDQVAGVTREAIRRLAAHRAEQAQQVRDALLAEASLQMDAVLDRTQTLRRVARMAVPAIAEGCLVYLYEGGRPELRSAVHIDMRRLNALLADPAVARQLTELATEAIAGRVVRAEGVVPGSRIVDAQVLRARDRTAGVLIFMFERDPQDVPPPRFLRDLSYRAALALDNGELYEQRRREVVTMQQHLLPSRLPSAAGLEFAASYTVGDRVLEVGGDFYDVVVRADGTVGALVGDVCGRGVDAAALTGMARHTLGALLQEGLPPVRALARLNTSLRREKSWRFLTAGVALLRAEAGGFAVQWLSCGHPAPLILRRGRPAESGRGGGVPVGVLPEARVGRSRLRLATGDTLVMFTDGLTESRDADGRMFGDVALYETVDKLRDVPLDTLVHELSAAAARFGVTGADDIAVLAIRVEDPAKGPADDRL</sequence>
<dbReference type="PANTHER" id="PTHR43156">
    <property type="entry name" value="STAGE II SPORULATION PROTEIN E-RELATED"/>
    <property type="match status" value="1"/>
</dbReference>
<dbReference type="Gene3D" id="3.30.450.40">
    <property type="match status" value="1"/>
</dbReference>
<gene>
    <name evidence="3" type="ORF">Apa02nite_065670</name>
</gene>
<dbReference type="InterPro" id="IPR029016">
    <property type="entry name" value="GAF-like_dom_sf"/>
</dbReference>
<feature type="domain" description="PPM-type phosphatase" evidence="2">
    <location>
        <begin position="330"/>
        <end position="548"/>
    </location>
</feature>
<dbReference type="SMART" id="SM00331">
    <property type="entry name" value="PP2C_SIG"/>
    <property type="match status" value="1"/>
</dbReference>
<proteinExistence type="predicted"/>
<dbReference type="InterPro" id="IPR001932">
    <property type="entry name" value="PPM-type_phosphatase-like_dom"/>
</dbReference>
<comment type="caution">
    <text evidence="3">The sequence shown here is derived from an EMBL/GenBank/DDBJ whole genome shotgun (WGS) entry which is preliminary data.</text>
</comment>
<dbReference type="SUPFAM" id="SSF81606">
    <property type="entry name" value="PP2C-like"/>
    <property type="match status" value="1"/>
</dbReference>
<keyword evidence="4" id="KW-1185">Reference proteome</keyword>
<dbReference type="PANTHER" id="PTHR43156:SF2">
    <property type="entry name" value="STAGE II SPORULATION PROTEIN E"/>
    <property type="match status" value="1"/>
</dbReference>
<evidence type="ECO:0000259" key="2">
    <source>
        <dbReference type="SMART" id="SM00331"/>
    </source>
</evidence>
<reference evidence="3 4" key="1">
    <citation type="submission" date="2021-01" db="EMBL/GenBank/DDBJ databases">
        <title>Whole genome shotgun sequence of Actinoplanes palleronii NBRC 14916.</title>
        <authorList>
            <person name="Komaki H."/>
            <person name="Tamura T."/>
        </authorList>
    </citation>
    <scope>NUCLEOTIDE SEQUENCE [LARGE SCALE GENOMIC DNA]</scope>
    <source>
        <strain evidence="3 4">NBRC 14916</strain>
    </source>
</reference>
<organism evidence="3 4">
    <name type="scientific">Actinoplanes palleronii</name>
    <dbReference type="NCBI Taxonomy" id="113570"/>
    <lineage>
        <taxon>Bacteria</taxon>
        <taxon>Bacillati</taxon>
        <taxon>Actinomycetota</taxon>
        <taxon>Actinomycetes</taxon>
        <taxon>Micromonosporales</taxon>
        <taxon>Micromonosporaceae</taxon>
        <taxon>Actinoplanes</taxon>
    </lineage>
</organism>
<dbReference type="Proteomes" id="UP000624709">
    <property type="component" value="Unassembled WGS sequence"/>
</dbReference>
<accession>A0ABQ4BID7</accession>